<reference evidence="1" key="1">
    <citation type="submission" date="2023-07" db="EMBL/GenBank/DDBJ databases">
        <authorList>
            <person name="Pelsma A.J. K."/>
        </authorList>
    </citation>
    <scope>NUCLEOTIDE SEQUENCE</scope>
</reference>
<protein>
    <recommendedName>
        <fullName evidence="2">Nucleoside 2-deoxyribosyltransferase</fullName>
    </recommendedName>
</protein>
<dbReference type="InterPro" id="IPR007710">
    <property type="entry name" value="Nucleoside_deoxyribTrfase"/>
</dbReference>
<dbReference type="PANTHER" id="PTHR15364">
    <property type="entry name" value="2'-DEOXYNUCLEOSIDE 5'-PHOSPHATE N-HYDROLASE 1"/>
    <property type="match status" value="1"/>
</dbReference>
<evidence type="ECO:0000313" key="1">
    <source>
        <dbReference type="EMBL" id="CAJ0871049.1"/>
    </source>
</evidence>
<dbReference type="InterPro" id="IPR051239">
    <property type="entry name" value="2'-dNMP_N-hydrolase"/>
</dbReference>
<dbReference type="Gene3D" id="3.40.50.450">
    <property type="match status" value="1"/>
</dbReference>
<dbReference type="EMBL" id="OY288114">
    <property type="protein sequence ID" value="CAJ0871049.1"/>
    <property type="molecule type" value="Genomic_DNA"/>
</dbReference>
<gene>
    <name evidence="1" type="ORF">AMST5_02287</name>
</gene>
<accession>A0AA48LZW9</accession>
<proteinExistence type="predicted"/>
<dbReference type="SUPFAM" id="SSF52309">
    <property type="entry name" value="N-(deoxy)ribosyltransferase-like"/>
    <property type="match status" value="1"/>
</dbReference>
<sequence length="185" mass="20241">MTSIYLAGPEVFLPGAVEMGRRKSALCAKYGFRGLYPLDAEFSGQESEGLSKQIFASNVGLIRACDAIIANLTPFRGPSADAGTVFEVGFAFGVGKPVFAFSNRIDPYLARVRCSHGPLVEKDGQFFARDGMSVENFGLSDNLMIDEAIRAQGREIVAQEVEELRLFTDLGAFEECLRQASRHFN</sequence>
<dbReference type="AlphaFoldDB" id="A0AA48LZW9"/>
<dbReference type="Pfam" id="PF05014">
    <property type="entry name" value="Nuc_deoxyrib_tr"/>
    <property type="match status" value="1"/>
</dbReference>
<evidence type="ECO:0008006" key="2">
    <source>
        <dbReference type="Google" id="ProtNLM"/>
    </source>
</evidence>
<dbReference type="GO" id="GO:0070694">
    <property type="term" value="F:5-hydroxymethyl-dUMP N-hydrolase activity"/>
    <property type="evidence" value="ECO:0007669"/>
    <property type="project" value="TreeGrafter"/>
</dbReference>
<organism evidence="1">
    <name type="scientific">freshwater sediment metagenome</name>
    <dbReference type="NCBI Taxonomy" id="556182"/>
    <lineage>
        <taxon>unclassified sequences</taxon>
        <taxon>metagenomes</taxon>
        <taxon>ecological metagenomes</taxon>
    </lineage>
</organism>
<name>A0AA48LZW9_9ZZZZ</name>
<dbReference type="PANTHER" id="PTHR15364:SF0">
    <property type="entry name" value="2'-DEOXYNUCLEOSIDE 5'-PHOSPHATE N-HYDROLASE 1"/>
    <property type="match status" value="1"/>
</dbReference>
<dbReference type="GO" id="GO:0009159">
    <property type="term" value="P:deoxyribonucleoside monophosphate catabolic process"/>
    <property type="evidence" value="ECO:0007669"/>
    <property type="project" value="TreeGrafter"/>
</dbReference>